<dbReference type="EC" id="3.4.23.-" evidence="10"/>
<name>A0ABV9DD53_9BACI</name>
<evidence type="ECO:0000313" key="11">
    <source>
        <dbReference type="Proteomes" id="UP001595989"/>
    </source>
</evidence>
<dbReference type="GO" id="GO:0016787">
    <property type="term" value="F:hydrolase activity"/>
    <property type="evidence" value="ECO:0007669"/>
    <property type="project" value="UniProtKB-KW"/>
</dbReference>
<evidence type="ECO:0000256" key="6">
    <source>
        <dbReference type="ARBA" id="ARBA00023136"/>
    </source>
</evidence>
<evidence type="ECO:0000256" key="1">
    <source>
        <dbReference type="ARBA" id="ARBA00004651"/>
    </source>
</evidence>
<dbReference type="Pfam" id="PF06750">
    <property type="entry name" value="A24_N_bact"/>
    <property type="match status" value="1"/>
</dbReference>
<proteinExistence type="inferred from homology"/>
<feature type="transmembrane region" description="Helical" evidence="7">
    <location>
        <begin position="100"/>
        <end position="120"/>
    </location>
</feature>
<feature type="domain" description="Prepilin type IV endopeptidase peptidase" evidence="8">
    <location>
        <begin position="104"/>
        <end position="208"/>
    </location>
</feature>
<evidence type="ECO:0000313" key="10">
    <source>
        <dbReference type="EMBL" id="MFC4556681.1"/>
    </source>
</evidence>
<evidence type="ECO:0000256" key="2">
    <source>
        <dbReference type="ARBA" id="ARBA00005801"/>
    </source>
</evidence>
<dbReference type="Gene3D" id="1.20.120.1220">
    <property type="match status" value="1"/>
</dbReference>
<dbReference type="Pfam" id="PF01478">
    <property type="entry name" value="Peptidase_A24"/>
    <property type="match status" value="1"/>
</dbReference>
<feature type="transmembrane region" description="Helical" evidence="7">
    <location>
        <begin position="224"/>
        <end position="247"/>
    </location>
</feature>
<feature type="transmembrane region" description="Helical" evidence="7">
    <location>
        <begin position="150"/>
        <end position="167"/>
    </location>
</feature>
<sequence>METLLTFFFFLMGLIFGSFFNVVGLRLPKNIPFANDRSICLNCKHQLTWYENIPLLSYAIQGAKCRHCKASISYIYPAIELLTGVLFAISYVKIGFNPELVTAILLMSMLIIILVTDIKYMLIPNKVLLFFFPLLLIMRVIVPFDPWWSAAAGCLTGALVIAVIILISRGGMGGGDMKLFGVIGLVLGVKEVLLAFFLSCMIGAIIGIALLSLKIISRKQPVPFGPYIVVGTIITYFYGDFLIDWYFNFS</sequence>
<organism evidence="10 11">
    <name type="scientific">Virgibacillus kekensis</name>
    <dbReference type="NCBI Taxonomy" id="202261"/>
    <lineage>
        <taxon>Bacteria</taxon>
        <taxon>Bacillati</taxon>
        <taxon>Bacillota</taxon>
        <taxon>Bacilli</taxon>
        <taxon>Bacillales</taxon>
        <taxon>Bacillaceae</taxon>
        <taxon>Virgibacillus</taxon>
    </lineage>
</organism>
<feature type="domain" description="Prepilin peptidase A24 N-terminal" evidence="9">
    <location>
        <begin position="11"/>
        <end position="93"/>
    </location>
</feature>
<comment type="caution">
    <text evidence="10">The sequence shown here is derived from an EMBL/GenBank/DDBJ whole genome shotgun (WGS) entry which is preliminary data.</text>
</comment>
<evidence type="ECO:0000259" key="8">
    <source>
        <dbReference type="Pfam" id="PF01478"/>
    </source>
</evidence>
<comment type="similarity">
    <text evidence="2">Belongs to the peptidase A24 family.</text>
</comment>
<feature type="transmembrane region" description="Helical" evidence="7">
    <location>
        <begin position="6"/>
        <end position="27"/>
    </location>
</feature>
<evidence type="ECO:0000259" key="9">
    <source>
        <dbReference type="Pfam" id="PF06750"/>
    </source>
</evidence>
<dbReference type="PANTHER" id="PTHR30487">
    <property type="entry name" value="TYPE 4 PREPILIN-LIKE PROTEINS LEADER PEPTIDE-PROCESSING ENZYME"/>
    <property type="match status" value="1"/>
</dbReference>
<feature type="transmembrane region" description="Helical" evidence="7">
    <location>
        <begin position="127"/>
        <end position="144"/>
    </location>
</feature>
<keyword evidence="5 7" id="KW-1133">Transmembrane helix</keyword>
<dbReference type="RefSeq" id="WP_390292608.1">
    <property type="nucleotide sequence ID" value="NZ_JBHSFU010000001.1"/>
</dbReference>
<evidence type="ECO:0000256" key="3">
    <source>
        <dbReference type="ARBA" id="ARBA00022475"/>
    </source>
</evidence>
<keyword evidence="6 7" id="KW-0472">Membrane</keyword>
<dbReference type="InterPro" id="IPR050882">
    <property type="entry name" value="Prepilin_peptidase/N-MTase"/>
</dbReference>
<dbReference type="EMBL" id="JBHSFU010000001">
    <property type="protein sequence ID" value="MFC4556681.1"/>
    <property type="molecule type" value="Genomic_DNA"/>
</dbReference>
<keyword evidence="11" id="KW-1185">Reference proteome</keyword>
<protein>
    <submittedName>
        <fullName evidence="10">Prepilin peptidase</fullName>
        <ecNumber evidence="10">3.4.23.-</ecNumber>
    </submittedName>
</protein>
<keyword evidence="3" id="KW-1003">Cell membrane</keyword>
<keyword evidence="10" id="KW-0378">Hydrolase</keyword>
<reference evidence="11" key="1">
    <citation type="journal article" date="2019" name="Int. J. Syst. Evol. Microbiol.">
        <title>The Global Catalogue of Microorganisms (GCM) 10K type strain sequencing project: providing services to taxonomists for standard genome sequencing and annotation.</title>
        <authorList>
            <consortium name="The Broad Institute Genomics Platform"/>
            <consortium name="The Broad Institute Genome Sequencing Center for Infectious Disease"/>
            <person name="Wu L."/>
            <person name="Ma J."/>
        </authorList>
    </citation>
    <scope>NUCLEOTIDE SEQUENCE [LARGE SCALE GENOMIC DNA]</scope>
    <source>
        <strain evidence="11">CGMCC 4.7426</strain>
    </source>
</reference>
<evidence type="ECO:0000256" key="5">
    <source>
        <dbReference type="ARBA" id="ARBA00022989"/>
    </source>
</evidence>
<evidence type="ECO:0000256" key="7">
    <source>
        <dbReference type="SAM" id="Phobius"/>
    </source>
</evidence>
<feature type="transmembrane region" description="Helical" evidence="7">
    <location>
        <begin position="179"/>
        <end position="212"/>
    </location>
</feature>
<keyword evidence="4 7" id="KW-0812">Transmembrane</keyword>
<dbReference type="PANTHER" id="PTHR30487:SF0">
    <property type="entry name" value="PREPILIN LEADER PEPTIDASE_N-METHYLTRANSFERASE-RELATED"/>
    <property type="match status" value="1"/>
</dbReference>
<dbReference type="InterPro" id="IPR010627">
    <property type="entry name" value="Prepilin_pept_A24_N"/>
</dbReference>
<comment type="subcellular location">
    <subcellularLocation>
        <location evidence="1">Cell membrane</location>
        <topology evidence="1">Multi-pass membrane protein</topology>
    </subcellularLocation>
</comment>
<feature type="transmembrane region" description="Helical" evidence="7">
    <location>
        <begin position="74"/>
        <end position="94"/>
    </location>
</feature>
<gene>
    <name evidence="10" type="ORF">ACFO3D_00485</name>
</gene>
<dbReference type="InterPro" id="IPR000045">
    <property type="entry name" value="Prepilin_IV_endopep_pep"/>
</dbReference>
<dbReference type="Proteomes" id="UP001595989">
    <property type="component" value="Unassembled WGS sequence"/>
</dbReference>
<evidence type="ECO:0000256" key="4">
    <source>
        <dbReference type="ARBA" id="ARBA00022692"/>
    </source>
</evidence>
<accession>A0ABV9DD53</accession>